<feature type="region of interest" description="Disordered" evidence="1">
    <location>
        <begin position="1"/>
        <end position="51"/>
    </location>
</feature>
<organism evidence="2 3">
    <name type="scientific">Accipiter nisus</name>
    <name type="common">Eurasian sparrowhawk</name>
    <dbReference type="NCBI Taxonomy" id="211598"/>
    <lineage>
        <taxon>Eukaryota</taxon>
        <taxon>Metazoa</taxon>
        <taxon>Chordata</taxon>
        <taxon>Craniata</taxon>
        <taxon>Vertebrata</taxon>
        <taxon>Euteleostomi</taxon>
        <taxon>Archelosauria</taxon>
        <taxon>Archosauria</taxon>
        <taxon>Dinosauria</taxon>
        <taxon>Saurischia</taxon>
        <taxon>Theropoda</taxon>
        <taxon>Coelurosauria</taxon>
        <taxon>Aves</taxon>
        <taxon>Neognathae</taxon>
        <taxon>Neoaves</taxon>
        <taxon>Telluraves</taxon>
        <taxon>Accipitrimorphae</taxon>
        <taxon>Accipitriformes</taxon>
        <taxon>Accipitridae</taxon>
        <taxon>Accipitrinae</taxon>
        <taxon>Accipiter</taxon>
    </lineage>
</organism>
<evidence type="ECO:0000313" key="2">
    <source>
        <dbReference type="Ensembl" id="ENSANIP00000013847.1"/>
    </source>
</evidence>
<protein>
    <submittedName>
        <fullName evidence="2">Uncharacterized protein</fullName>
    </submittedName>
</protein>
<evidence type="ECO:0000256" key="1">
    <source>
        <dbReference type="SAM" id="MobiDB-lite"/>
    </source>
</evidence>
<name>A0A8B9MWQ9_9AVES</name>
<reference evidence="2" key="2">
    <citation type="submission" date="2025-09" db="UniProtKB">
        <authorList>
            <consortium name="Ensembl"/>
        </authorList>
    </citation>
    <scope>IDENTIFICATION</scope>
</reference>
<dbReference type="AlphaFoldDB" id="A0A8B9MWQ9"/>
<sequence length="107" mass="11841">MTGSRMKPSLRLATARCEGEGQQSSSAHTRTPCKDAAQAGRPIRGREGPGCLTPPLWRCLCPGIISTSLKKMSPNSSVPKQRRFILLGWWLKQIRGSSLHRFPSLLR</sequence>
<proteinExistence type="predicted"/>
<accession>A0A8B9MWQ9</accession>
<reference evidence="2" key="1">
    <citation type="submission" date="2025-08" db="UniProtKB">
        <authorList>
            <consortium name="Ensembl"/>
        </authorList>
    </citation>
    <scope>IDENTIFICATION</scope>
</reference>
<keyword evidence="3" id="KW-1185">Reference proteome</keyword>
<evidence type="ECO:0000313" key="3">
    <source>
        <dbReference type="Proteomes" id="UP000694541"/>
    </source>
</evidence>
<dbReference type="Proteomes" id="UP000694541">
    <property type="component" value="Unplaced"/>
</dbReference>
<dbReference type="Ensembl" id="ENSANIT00000014329.1">
    <property type="protein sequence ID" value="ENSANIP00000013847.1"/>
    <property type="gene ID" value="ENSANIG00000009397.1"/>
</dbReference>